<name>A0A498NMV3_LABRO</name>
<dbReference type="GO" id="GO:0048513">
    <property type="term" value="P:animal organ development"/>
    <property type="evidence" value="ECO:0007669"/>
    <property type="project" value="UniProtKB-ARBA"/>
</dbReference>
<dbReference type="InterPro" id="IPR000225">
    <property type="entry name" value="Armadillo"/>
</dbReference>
<dbReference type="EMBL" id="QBIY01011273">
    <property type="protein sequence ID" value="RXN33312.1"/>
    <property type="molecule type" value="Genomic_DNA"/>
</dbReference>
<dbReference type="Gene3D" id="1.50.40.10">
    <property type="entry name" value="Mitochondrial carrier domain"/>
    <property type="match status" value="1"/>
</dbReference>
<proteinExistence type="evidence at protein level"/>
<comment type="subcellular location">
    <subcellularLocation>
        <location evidence="1">Membrane</location>
        <topology evidence="1">Multi-pass membrane protein</topology>
    </subcellularLocation>
</comment>
<keyword evidence="10" id="KW-1267">Proteomics identification</keyword>
<dbReference type="SUPFAM" id="SSF48371">
    <property type="entry name" value="ARM repeat"/>
    <property type="match status" value="1"/>
</dbReference>
<evidence type="ECO:0000313" key="8">
    <source>
        <dbReference type="EMBL" id="RXN33312.1"/>
    </source>
</evidence>
<organism evidence="8 9">
    <name type="scientific">Labeo rohita</name>
    <name type="common">Indian major carp</name>
    <name type="synonym">Cyprinus rohita</name>
    <dbReference type="NCBI Taxonomy" id="84645"/>
    <lineage>
        <taxon>Eukaryota</taxon>
        <taxon>Metazoa</taxon>
        <taxon>Chordata</taxon>
        <taxon>Craniata</taxon>
        <taxon>Vertebrata</taxon>
        <taxon>Euteleostomi</taxon>
        <taxon>Actinopterygii</taxon>
        <taxon>Neopterygii</taxon>
        <taxon>Teleostei</taxon>
        <taxon>Ostariophysi</taxon>
        <taxon>Cypriniformes</taxon>
        <taxon>Cyprinidae</taxon>
        <taxon>Labeoninae</taxon>
        <taxon>Labeonini</taxon>
        <taxon>Labeo</taxon>
    </lineage>
</organism>
<dbReference type="PANTHER" id="PTHR22895">
    <property type="entry name" value="ARMADILLO REPEAT-CONTAINING PROTEIN 6"/>
    <property type="match status" value="1"/>
</dbReference>
<keyword evidence="3 7" id="KW-0812">Transmembrane</keyword>
<feature type="repeat" description="ARM" evidence="6">
    <location>
        <begin position="290"/>
        <end position="334"/>
    </location>
</feature>
<keyword evidence="9" id="KW-1185">Reference proteome</keyword>
<keyword evidence="5 7" id="KW-0472">Membrane</keyword>
<evidence type="ECO:0000313" key="9">
    <source>
        <dbReference type="Proteomes" id="UP000290572"/>
    </source>
</evidence>
<evidence type="ECO:0000256" key="2">
    <source>
        <dbReference type="ARBA" id="ARBA00006375"/>
    </source>
</evidence>
<evidence type="ECO:0000256" key="5">
    <source>
        <dbReference type="ARBA" id="ARBA00023136"/>
    </source>
</evidence>
<dbReference type="PANTHER" id="PTHR22895:SF0">
    <property type="entry name" value="ARMADILLO REPEAT-CONTAINING PROTEIN 6"/>
    <property type="match status" value="1"/>
</dbReference>
<dbReference type="InterPro" id="IPR016024">
    <property type="entry name" value="ARM-type_fold"/>
</dbReference>
<reference evidence="8 9" key="1">
    <citation type="submission" date="2018-03" db="EMBL/GenBank/DDBJ databases">
        <title>Draft genome sequence of Rohu Carp (Labeo rohita).</title>
        <authorList>
            <person name="Das P."/>
            <person name="Kushwaha B."/>
            <person name="Joshi C.G."/>
            <person name="Kumar D."/>
            <person name="Nagpure N.S."/>
            <person name="Sahoo L."/>
            <person name="Das S.P."/>
            <person name="Bit A."/>
            <person name="Patnaik S."/>
            <person name="Meher P.K."/>
            <person name="Jayasankar P."/>
            <person name="Koringa P.G."/>
            <person name="Patel N.V."/>
            <person name="Hinsu A.T."/>
            <person name="Kumar R."/>
            <person name="Pandey M."/>
            <person name="Agarwal S."/>
            <person name="Srivastava S."/>
            <person name="Singh M."/>
            <person name="Iquebal M.A."/>
            <person name="Jaiswal S."/>
            <person name="Angadi U.B."/>
            <person name="Kumar N."/>
            <person name="Raza M."/>
            <person name="Shah T.M."/>
            <person name="Rai A."/>
            <person name="Jena J.K."/>
        </authorList>
    </citation>
    <scope>NUCLEOTIDE SEQUENCE [LARGE SCALE GENOMIC DNA]</scope>
    <source>
        <strain evidence="8">DASCIFA01</strain>
        <tissue evidence="8">Testis</tissue>
    </source>
</reference>
<accession>A0A498NMV3</accession>
<sequence length="727" mass="80025">MAKRRITQETFDAVVRENIEEFDMEESEALKEAIEQFESQGVDLSNIVKAVPKVSSEENTEDQTHEVLQALESLKSAVASSASVLDDLRVFTQQCSLGFAQRYLAAQKDAYPTILACCQRATEEKEALSVALAAFSALTDGQPDLLDVEGREFLIGALTAHQTDAALTCLCIRVVRHCCLKHENNRQDLVKAGILPLLTASITRHIEHPEIVREACVALRVMTFDDDVRVPFGHAHEHAKMIVLEQNGLKVIVEAAKAHPANTSVLSELCATLSRLAVRNEFCQDIVDLGGLKFMITLLADGLDCQELVKQVLSALKAIAGNDDVKDATVNAGGAELIVMAMNRHMANAQVCEQGCAALCVLALRKPNNCKAIMECGGALAALQAMKTHPAEVNVQKQSCMLLRNMVARTRDFSQSILEMGAEALISQALTAHRDCGDVGRAALRDLGCQCHQIDSLLRQITSFDILYDVCDFQEAYRLIYRTYLKDGFFSLWRGNSATMVRVIPYAAIQFCAHEQYKGILGQYYGFQGKALPPVPRLLAGSLAGTTAAMITYPLDMVRARMAVTPKEMYSNILHVFVRISREEGLKTLYRGFTPTILGVVPYAGLSFFTYETLKKLHAEHTGRSQPYSYERLAFGACAGLIGQSASYPLDVVRRRMQTAGVTGHTYGTISGTMREIVAEEGVIRGLYKGLSMNWVKGPIAVGISFMTFDLTQILLRKFQQLGYNAR</sequence>
<feature type="repeat" description="Solcar" evidence="7">
    <location>
        <begin position="532"/>
        <end position="617"/>
    </location>
</feature>
<dbReference type="Gene3D" id="1.25.10.10">
    <property type="entry name" value="Leucine-rich Repeat Variant"/>
    <property type="match status" value="2"/>
</dbReference>
<feature type="repeat" description="Solcar" evidence="7">
    <location>
        <begin position="431"/>
        <end position="520"/>
    </location>
</feature>
<dbReference type="PROSITE" id="PS50920">
    <property type="entry name" value="SOLCAR"/>
    <property type="match status" value="3"/>
</dbReference>
<dbReference type="InterPro" id="IPR018108">
    <property type="entry name" value="MCP_transmembrane"/>
</dbReference>
<dbReference type="FunFam" id="1.25.10.10:FF:000172">
    <property type="entry name" value="Armadillo repeat-containing protein 6"/>
    <property type="match status" value="1"/>
</dbReference>
<dbReference type="SMART" id="SM00185">
    <property type="entry name" value="ARM"/>
    <property type="match status" value="5"/>
</dbReference>
<dbReference type="GO" id="GO:0016020">
    <property type="term" value="C:membrane"/>
    <property type="evidence" value="ECO:0007669"/>
    <property type="project" value="UniProtKB-SubCell"/>
</dbReference>
<comment type="similarity">
    <text evidence="2">Belongs to the mitochondrial carrier (TC 2.A.29) family.</text>
</comment>
<dbReference type="GO" id="GO:0002244">
    <property type="term" value="P:hematopoietic progenitor cell differentiation"/>
    <property type="evidence" value="ECO:0007669"/>
    <property type="project" value="TreeGrafter"/>
</dbReference>
<dbReference type="SUPFAM" id="SSF103506">
    <property type="entry name" value="Mitochondrial carrier"/>
    <property type="match status" value="1"/>
</dbReference>
<dbReference type="Pfam" id="PF00153">
    <property type="entry name" value="Mito_carr"/>
    <property type="match status" value="3"/>
</dbReference>
<dbReference type="AlphaFoldDB" id="A0A498NMV3"/>
<evidence type="ECO:0000256" key="4">
    <source>
        <dbReference type="ARBA" id="ARBA00022737"/>
    </source>
</evidence>
<dbReference type="STRING" id="84645.A0A498NMV3"/>
<evidence type="ECO:0000256" key="7">
    <source>
        <dbReference type="PROSITE-ProRule" id="PRU00282"/>
    </source>
</evidence>
<evidence type="ECO:0000256" key="6">
    <source>
        <dbReference type="PROSITE-ProRule" id="PRU00259"/>
    </source>
</evidence>
<evidence type="ECO:0000256" key="3">
    <source>
        <dbReference type="ARBA" id="ARBA00022692"/>
    </source>
</evidence>
<dbReference type="InterPro" id="IPR023395">
    <property type="entry name" value="MCP_dom_sf"/>
</dbReference>
<keyword evidence="4" id="KW-0677">Repeat</keyword>
<dbReference type="Proteomes" id="UP000290572">
    <property type="component" value="Unassembled WGS sequence"/>
</dbReference>
<gene>
    <name evidence="8" type="ORF">ROHU_015715</name>
</gene>
<protein>
    <submittedName>
        <fullName evidence="8">Armadillo repeat-containing 6</fullName>
    </submittedName>
</protein>
<dbReference type="FunFam" id="1.25.10.10:FF:000669">
    <property type="entry name" value="Armadillo repeat-containing protein 6"/>
    <property type="match status" value="1"/>
</dbReference>
<dbReference type="InterPro" id="IPR011989">
    <property type="entry name" value="ARM-like"/>
</dbReference>
<feature type="repeat" description="Solcar" evidence="7">
    <location>
        <begin position="627"/>
        <end position="715"/>
    </location>
</feature>
<evidence type="ECO:0007829" key="10">
    <source>
        <dbReference type="PeptideAtlas" id="A0A498NMV3"/>
    </source>
</evidence>
<dbReference type="PROSITE" id="PS50176">
    <property type="entry name" value="ARM_REPEAT"/>
    <property type="match status" value="1"/>
</dbReference>
<evidence type="ECO:0000256" key="1">
    <source>
        <dbReference type="ARBA" id="ARBA00004141"/>
    </source>
</evidence>
<comment type="caution">
    <text evidence="8">The sequence shown here is derived from an EMBL/GenBank/DDBJ whole genome shotgun (WGS) entry which is preliminary data.</text>
</comment>